<sequence>MLPKTSLLLKLFYDEFKNSQSGYVSVLNGGAMDWKSAKQHTTAMYSIEVKYIVVAEASMEAVWIRKFIDGLGNIMPTNKRPMKILCDNAPAIAIAIANDPRIIRGARHYQRKYHYIRKVIQYGKIVLKKVHIDDNLAHLFTKLMPYNKHFEHAMAIGVCHASSLM</sequence>
<reference evidence="1" key="1">
    <citation type="journal article" date="2022" name="Int. J. Mol. Sci.">
        <title>Draft Genome of Tanacetum Coccineum: Genomic Comparison of Closely Related Tanacetum-Family Plants.</title>
        <authorList>
            <person name="Yamashiro T."/>
            <person name="Shiraishi A."/>
            <person name="Nakayama K."/>
            <person name="Satake H."/>
        </authorList>
    </citation>
    <scope>NUCLEOTIDE SEQUENCE</scope>
</reference>
<dbReference type="Proteomes" id="UP001151760">
    <property type="component" value="Unassembled WGS sequence"/>
</dbReference>
<proteinExistence type="predicted"/>
<name>A0ABQ5GH25_9ASTR</name>
<organism evidence="1 2">
    <name type="scientific">Tanacetum coccineum</name>
    <dbReference type="NCBI Taxonomy" id="301880"/>
    <lineage>
        <taxon>Eukaryota</taxon>
        <taxon>Viridiplantae</taxon>
        <taxon>Streptophyta</taxon>
        <taxon>Embryophyta</taxon>
        <taxon>Tracheophyta</taxon>
        <taxon>Spermatophyta</taxon>
        <taxon>Magnoliopsida</taxon>
        <taxon>eudicotyledons</taxon>
        <taxon>Gunneridae</taxon>
        <taxon>Pentapetalae</taxon>
        <taxon>asterids</taxon>
        <taxon>campanulids</taxon>
        <taxon>Asterales</taxon>
        <taxon>Asteraceae</taxon>
        <taxon>Asteroideae</taxon>
        <taxon>Anthemideae</taxon>
        <taxon>Anthemidinae</taxon>
        <taxon>Tanacetum</taxon>
    </lineage>
</organism>
<protein>
    <recommendedName>
        <fullName evidence="3">Retrovirus-related Pol polyprotein from transposon TNT 1-94</fullName>
    </recommendedName>
</protein>
<dbReference type="EMBL" id="BQNB010018493">
    <property type="protein sequence ID" value="GJT75032.1"/>
    <property type="molecule type" value="Genomic_DNA"/>
</dbReference>
<dbReference type="CDD" id="cd09272">
    <property type="entry name" value="RNase_HI_RT_Ty1"/>
    <property type="match status" value="1"/>
</dbReference>
<evidence type="ECO:0000313" key="1">
    <source>
        <dbReference type="EMBL" id="GJT75032.1"/>
    </source>
</evidence>
<accession>A0ABQ5GH25</accession>
<gene>
    <name evidence="1" type="ORF">Tco_1041757</name>
</gene>
<dbReference type="PANTHER" id="PTHR11439:SF467">
    <property type="entry name" value="INTEGRASE CATALYTIC DOMAIN-CONTAINING PROTEIN"/>
    <property type="match status" value="1"/>
</dbReference>
<reference evidence="1" key="2">
    <citation type="submission" date="2022-01" db="EMBL/GenBank/DDBJ databases">
        <authorList>
            <person name="Yamashiro T."/>
            <person name="Shiraishi A."/>
            <person name="Satake H."/>
            <person name="Nakayama K."/>
        </authorList>
    </citation>
    <scope>NUCLEOTIDE SEQUENCE</scope>
</reference>
<comment type="caution">
    <text evidence="1">The sequence shown here is derived from an EMBL/GenBank/DDBJ whole genome shotgun (WGS) entry which is preliminary data.</text>
</comment>
<dbReference type="PANTHER" id="PTHR11439">
    <property type="entry name" value="GAG-POL-RELATED RETROTRANSPOSON"/>
    <property type="match status" value="1"/>
</dbReference>
<keyword evidence="2" id="KW-1185">Reference proteome</keyword>
<evidence type="ECO:0000313" key="2">
    <source>
        <dbReference type="Proteomes" id="UP001151760"/>
    </source>
</evidence>
<evidence type="ECO:0008006" key="3">
    <source>
        <dbReference type="Google" id="ProtNLM"/>
    </source>
</evidence>